<dbReference type="EMBL" id="JAMFTS010000003">
    <property type="protein sequence ID" value="KAJ4773269.1"/>
    <property type="molecule type" value="Genomic_DNA"/>
</dbReference>
<evidence type="ECO:0000256" key="2">
    <source>
        <dbReference type="ARBA" id="ARBA00011738"/>
    </source>
</evidence>
<proteinExistence type="inferred from homology"/>
<protein>
    <recommendedName>
        <fullName evidence="4">Dirigent protein</fullName>
    </recommendedName>
</protein>
<dbReference type="AlphaFoldDB" id="A0AAV8GQ31"/>
<accession>A0AAV8GQ31</accession>
<comment type="function">
    <text evidence="4">Dirigent proteins impart stereoselectivity on the phenoxy radical-coupling reaction, yielding optically active lignans from two molecules of coniferyl alcohol in the biosynthesis of lignans, flavonolignans, and alkaloids and thus plays a central role in plant secondary metabolism.</text>
</comment>
<comment type="subunit">
    <text evidence="2 4">Homodimer.</text>
</comment>
<evidence type="ECO:0000313" key="5">
    <source>
        <dbReference type="EMBL" id="KAJ4773269.1"/>
    </source>
</evidence>
<evidence type="ECO:0000256" key="3">
    <source>
        <dbReference type="ARBA" id="ARBA00022525"/>
    </source>
</evidence>
<keyword evidence="7" id="KW-1185">Reference proteome</keyword>
<dbReference type="GO" id="GO:0048046">
    <property type="term" value="C:apoplast"/>
    <property type="evidence" value="ECO:0007669"/>
    <property type="project" value="UniProtKB-SubCell"/>
</dbReference>
<comment type="subcellular location">
    <subcellularLocation>
        <location evidence="4">Secreted</location>
        <location evidence="4">Extracellular space</location>
        <location evidence="4">Apoplast</location>
    </subcellularLocation>
</comment>
<evidence type="ECO:0000313" key="6">
    <source>
        <dbReference type="EMBL" id="KAJ4805451.1"/>
    </source>
</evidence>
<dbReference type="GO" id="GO:0009699">
    <property type="term" value="P:phenylpropanoid biosynthetic process"/>
    <property type="evidence" value="ECO:0007669"/>
    <property type="project" value="UniProtKB-ARBA"/>
</dbReference>
<evidence type="ECO:0000256" key="4">
    <source>
        <dbReference type="RuleBase" id="RU363099"/>
    </source>
</evidence>
<keyword evidence="3 4" id="KW-0964">Secreted</keyword>
<keyword evidence="4" id="KW-0052">Apoplast</keyword>
<dbReference type="Gene3D" id="2.40.480.10">
    <property type="entry name" value="Allene oxide cyclase-like"/>
    <property type="match status" value="1"/>
</dbReference>
<dbReference type="InterPro" id="IPR004265">
    <property type="entry name" value="Dirigent"/>
</dbReference>
<comment type="caution">
    <text evidence="6">The sequence shown here is derived from an EMBL/GenBank/DDBJ whole genome shotgun (WGS) entry which is preliminary data.</text>
</comment>
<dbReference type="Proteomes" id="UP001140206">
    <property type="component" value="Chromosome 3"/>
</dbReference>
<comment type="similarity">
    <text evidence="1 4">Belongs to the plant dirigent protein family.</text>
</comment>
<dbReference type="EMBL" id="JAMFTS010000001">
    <property type="protein sequence ID" value="KAJ4805451.1"/>
    <property type="molecule type" value="Genomic_DNA"/>
</dbReference>
<reference evidence="6" key="1">
    <citation type="submission" date="2022-08" db="EMBL/GenBank/DDBJ databases">
        <authorList>
            <person name="Marques A."/>
        </authorList>
    </citation>
    <scope>NUCLEOTIDE SEQUENCE</scope>
    <source>
        <strain evidence="6">RhyPub2mFocal</strain>
        <tissue evidence="6">Leaves</tissue>
    </source>
</reference>
<evidence type="ECO:0000313" key="7">
    <source>
        <dbReference type="Proteomes" id="UP001140206"/>
    </source>
</evidence>
<dbReference type="Pfam" id="PF03018">
    <property type="entry name" value="Dirigent"/>
    <property type="match status" value="1"/>
</dbReference>
<dbReference type="PANTHER" id="PTHR21495">
    <property type="entry name" value="NUCLEOPORIN-RELATED"/>
    <property type="match status" value="1"/>
</dbReference>
<dbReference type="Proteomes" id="UP001140206">
    <property type="component" value="Chromosome 1"/>
</dbReference>
<sequence length="169" mass="18748">MVKPTFKTAPARNALPQNELYFHLYLHHTPLGPNRDQAGIVDPRLQNSFGSTVVNDWPLYDGLGSNAKVIARAQGLHIQAGMRSQSWYNSFSIVFEDARFKGSSLQVMGPVVEEGEWAIVGGTGEFPLAQGVIYKKFLEQRSNGNIMELDIHAFYSTLRTGCTCWSLGV</sequence>
<name>A0AAV8GQ31_9POAL</name>
<evidence type="ECO:0000256" key="1">
    <source>
        <dbReference type="ARBA" id="ARBA00010746"/>
    </source>
</evidence>
<organism evidence="6 7">
    <name type="scientific">Rhynchospora pubera</name>
    <dbReference type="NCBI Taxonomy" id="906938"/>
    <lineage>
        <taxon>Eukaryota</taxon>
        <taxon>Viridiplantae</taxon>
        <taxon>Streptophyta</taxon>
        <taxon>Embryophyta</taxon>
        <taxon>Tracheophyta</taxon>
        <taxon>Spermatophyta</taxon>
        <taxon>Magnoliopsida</taxon>
        <taxon>Liliopsida</taxon>
        <taxon>Poales</taxon>
        <taxon>Cyperaceae</taxon>
        <taxon>Cyperoideae</taxon>
        <taxon>Rhynchosporeae</taxon>
        <taxon>Rhynchospora</taxon>
    </lineage>
</organism>
<gene>
    <name evidence="6" type="ORF">LUZ62_018017</name>
    <name evidence="5" type="ORF">LUZ62_057526</name>
</gene>
<dbReference type="InterPro" id="IPR044859">
    <property type="entry name" value="Allene_oxi_cyc_Dirigent"/>
</dbReference>